<reference evidence="2 3" key="1">
    <citation type="submission" date="2019-11" db="EMBL/GenBank/DDBJ databases">
        <title>Venturia inaequalis Genome Resource.</title>
        <authorList>
            <person name="Lichtner F.J."/>
        </authorList>
    </citation>
    <scope>NUCLEOTIDE SEQUENCE [LARGE SCALE GENOMIC DNA]</scope>
    <source>
        <strain evidence="2">Bline_iso_100314</strain>
    </source>
</reference>
<accession>A0A8H3YV94</accession>
<feature type="compositionally biased region" description="Polar residues" evidence="1">
    <location>
        <begin position="208"/>
        <end position="219"/>
    </location>
</feature>
<name>A0A8H3YV94_VENIN</name>
<sequence>MPQKRKLSEMSAPEFSEEPPAMSTRSKRAKTTVPPSLQQQSIAKSIEFEESNDTKTRPGTKNRAMRPKEKVIIAAAQSIPTPSLTPSPTTPHDVEQPLPTKKKMTQKRKTTKAVSSKTATPASAIPFAPSSASSPDSTPQSQQQQHDSKQGTRKRTAFKAFSPLSTNLDSDSILAPSLALSQAEQQQQQQPFTKKQKTTRGRAIAKSVSPQSASHSDNISAAAAPPVVIEQQEMRTAKQKMSRKRATAKSVPPNAPIPNSDRILAPALAKVLSEQQEPRNSKQTKTKKRATKAVPASSPIASVETETTPLLSPAERVAKFWMDKCRKIFPEEDGFEVTIHALGDTGNQSKQQVFVWEKEYYDEAMLTRPNSMIPASRYDLSDDFILPEPSKANGDGSRSWTEKDCDFSKIGVAQPPATMEQYELAAEKLRTKFEERDVPILVIECRGADADSYWEWQNPSPTGLSRSYAQSPESKIQKALIAQVYTFDDIMVKYESESGWLTQEQCFCATAIGDKIKFWKHVSPYPHLKAWSGVLNKAAGEEIFDQLVGRKFAEVKEDGFEFAMEWEGRTNFTDA</sequence>
<feature type="compositionally biased region" description="Basic residues" evidence="1">
    <location>
        <begin position="100"/>
        <end position="111"/>
    </location>
</feature>
<dbReference type="Proteomes" id="UP000433883">
    <property type="component" value="Unassembled WGS sequence"/>
</dbReference>
<evidence type="ECO:0000313" key="2">
    <source>
        <dbReference type="EMBL" id="KAE9974874.1"/>
    </source>
</evidence>
<proteinExistence type="predicted"/>
<feature type="compositionally biased region" description="Polar residues" evidence="1">
    <location>
        <begin position="33"/>
        <end position="43"/>
    </location>
</feature>
<organism evidence="2 3">
    <name type="scientific">Venturia inaequalis</name>
    <name type="common">Apple scab fungus</name>
    <dbReference type="NCBI Taxonomy" id="5025"/>
    <lineage>
        <taxon>Eukaryota</taxon>
        <taxon>Fungi</taxon>
        <taxon>Dikarya</taxon>
        <taxon>Ascomycota</taxon>
        <taxon>Pezizomycotina</taxon>
        <taxon>Dothideomycetes</taxon>
        <taxon>Pleosporomycetidae</taxon>
        <taxon>Venturiales</taxon>
        <taxon>Venturiaceae</taxon>
        <taxon>Venturia</taxon>
    </lineage>
</organism>
<gene>
    <name evidence="2" type="ORF">BLS_002875</name>
</gene>
<feature type="compositionally biased region" description="Basic residues" evidence="1">
    <location>
        <begin position="282"/>
        <end position="291"/>
    </location>
</feature>
<feature type="compositionally biased region" description="Low complexity" evidence="1">
    <location>
        <begin position="112"/>
        <end position="145"/>
    </location>
</feature>
<dbReference type="AlphaFoldDB" id="A0A8H3YV94"/>
<feature type="compositionally biased region" description="Basic residues" evidence="1">
    <location>
        <begin position="237"/>
        <end position="247"/>
    </location>
</feature>
<evidence type="ECO:0000256" key="1">
    <source>
        <dbReference type="SAM" id="MobiDB-lite"/>
    </source>
</evidence>
<protein>
    <submittedName>
        <fullName evidence="2">Uncharacterized protein</fullName>
    </submittedName>
</protein>
<comment type="caution">
    <text evidence="2">The sequence shown here is derived from an EMBL/GenBank/DDBJ whole genome shotgun (WGS) entry which is preliminary data.</text>
</comment>
<evidence type="ECO:0000313" key="3">
    <source>
        <dbReference type="Proteomes" id="UP000433883"/>
    </source>
</evidence>
<feature type="region of interest" description="Disordered" evidence="1">
    <location>
        <begin position="1"/>
        <end position="307"/>
    </location>
</feature>
<dbReference type="EMBL" id="WNWQ01000193">
    <property type="protein sequence ID" value="KAE9974874.1"/>
    <property type="molecule type" value="Genomic_DNA"/>
</dbReference>